<dbReference type="InterPro" id="IPR037232">
    <property type="entry name" value="NADH_quin_OxRdtase_su_C/D-like"/>
</dbReference>
<comment type="caution">
    <text evidence="1">The sequence shown here is derived from an EMBL/GenBank/DDBJ whole genome shotgun (WGS) entry which is preliminary data.</text>
</comment>
<accession>X1BW23</accession>
<dbReference type="EMBL" id="BART01028003">
    <property type="protein sequence ID" value="GAG99944.1"/>
    <property type="molecule type" value="Genomic_DNA"/>
</dbReference>
<name>X1BW23_9ZZZZ</name>
<organism evidence="1">
    <name type="scientific">marine sediment metagenome</name>
    <dbReference type="NCBI Taxonomy" id="412755"/>
    <lineage>
        <taxon>unclassified sequences</taxon>
        <taxon>metagenomes</taxon>
        <taxon>ecological metagenomes</taxon>
    </lineage>
</organism>
<feature type="non-terminal residue" evidence="1">
    <location>
        <position position="91"/>
    </location>
</feature>
<evidence type="ECO:0000313" key="1">
    <source>
        <dbReference type="EMBL" id="GAG99944.1"/>
    </source>
</evidence>
<gene>
    <name evidence="1" type="ORF">S01H4_49500</name>
</gene>
<dbReference type="AlphaFoldDB" id="X1BW23"/>
<evidence type="ECO:0008006" key="2">
    <source>
        <dbReference type="Google" id="ProtNLM"/>
    </source>
</evidence>
<proteinExistence type="predicted"/>
<protein>
    <recommendedName>
        <fullName evidence="2">NADH:ubiquinone oxidoreductase 30kDa subunit domain-containing protein</fullName>
    </recommendedName>
</protein>
<sequence length="91" mass="10658">MNQQELNEKIVEVEDKLIAIEQRPGNRIFLLCEAESSYTINRFLFEDVQARFVIATGIDSDDCFEVLYHYSYDQTGCVITINTYIRDRDNP</sequence>
<reference evidence="1" key="1">
    <citation type="journal article" date="2014" name="Front. Microbiol.">
        <title>High frequency of phylogenetically diverse reductive dehalogenase-homologous genes in deep subseafloor sedimentary metagenomes.</title>
        <authorList>
            <person name="Kawai M."/>
            <person name="Futagami T."/>
            <person name="Toyoda A."/>
            <person name="Takaki Y."/>
            <person name="Nishi S."/>
            <person name="Hori S."/>
            <person name="Arai W."/>
            <person name="Tsubouchi T."/>
            <person name="Morono Y."/>
            <person name="Uchiyama I."/>
            <person name="Ito T."/>
            <person name="Fujiyama A."/>
            <person name="Inagaki F."/>
            <person name="Takami H."/>
        </authorList>
    </citation>
    <scope>NUCLEOTIDE SEQUENCE</scope>
    <source>
        <strain evidence="1">Expedition CK06-06</strain>
    </source>
</reference>
<dbReference type="SUPFAM" id="SSF143243">
    <property type="entry name" value="Nqo5-like"/>
    <property type="match status" value="1"/>
</dbReference>